<protein>
    <submittedName>
        <fullName evidence="2">Uncharacterized protein</fullName>
    </submittedName>
</protein>
<dbReference type="Proteomes" id="UP000518266">
    <property type="component" value="Unassembled WGS sequence"/>
</dbReference>
<dbReference type="AlphaFoldDB" id="A0A7J5XJX1"/>
<evidence type="ECO:0000256" key="1">
    <source>
        <dbReference type="SAM" id="Phobius"/>
    </source>
</evidence>
<feature type="transmembrane region" description="Helical" evidence="1">
    <location>
        <begin position="47"/>
        <end position="68"/>
    </location>
</feature>
<gene>
    <name evidence="2" type="ORF">F7725_004371</name>
</gene>
<keyword evidence="1" id="KW-0472">Membrane</keyword>
<keyword evidence="3" id="KW-1185">Reference proteome</keyword>
<keyword evidence="1" id="KW-0812">Transmembrane</keyword>
<accession>A0A7J5XJX1</accession>
<keyword evidence="1" id="KW-1133">Transmembrane helix</keyword>
<feature type="transmembrane region" description="Helical" evidence="1">
    <location>
        <begin position="88"/>
        <end position="111"/>
    </location>
</feature>
<organism evidence="2 3">
    <name type="scientific">Dissostichus mawsoni</name>
    <name type="common">Antarctic cod</name>
    <dbReference type="NCBI Taxonomy" id="36200"/>
    <lineage>
        <taxon>Eukaryota</taxon>
        <taxon>Metazoa</taxon>
        <taxon>Chordata</taxon>
        <taxon>Craniata</taxon>
        <taxon>Vertebrata</taxon>
        <taxon>Euteleostomi</taxon>
        <taxon>Actinopterygii</taxon>
        <taxon>Neopterygii</taxon>
        <taxon>Teleostei</taxon>
        <taxon>Neoteleostei</taxon>
        <taxon>Acanthomorphata</taxon>
        <taxon>Eupercaria</taxon>
        <taxon>Perciformes</taxon>
        <taxon>Notothenioidei</taxon>
        <taxon>Nototheniidae</taxon>
        <taxon>Dissostichus</taxon>
    </lineage>
</organism>
<proteinExistence type="predicted"/>
<sequence>MKPVLWANRLNLGLVCLSIQIDKCVTLHVVYESVSLKQGRSMCTGSWCLMLPVVPSVILYAFSLFYVPCVTQPPCLFVSLSLCLLTPYIFLLITLPCFHSITVFSLCLSLFPTQHLSCFPISYHMFLFLSVPPSFLRISNPPLTLSHLSPSLPFLLPCLPSLLSFSDSTPCSLHVYFWSLSSSPHASITSPWFSLFVSLSSSLPLSCLCLCSDTFYSRTCPTHMRPHRHTVHLHIQTQMPVFKWHFILSPINYVSGNMRYMLN</sequence>
<name>A0A7J5XJX1_DISMA</name>
<dbReference type="EMBL" id="JAAKFY010000023">
    <property type="protein sequence ID" value="KAF3836907.1"/>
    <property type="molecule type" value="Genomic_DNA"/>
</dbReference>
<comment type="caution">
    <text evidence="2">The sequence shown here is derived from an EMBL/GenBank/DDBJ whole genome shotgun (WGS) entry which is preliminary data.</text>
</comment>
<evidence type="ECO:0000313" key="3">
    <source>
        <dbReference type="Proteomes" id="UP000518266"/>
    </source>
</evidence>
<evidence type="ECO:0000313" key="2">
    <source>
        <dbReference type="EMBL" id="KAF3836907.1"/>
    </source>
</evidence>
<reference evidence="2 3" key="1">
    <citation type="submission" date="2020-03" db="EMBL/GenBank/DDBJ databases">
        <title>Dissostichus mawsoni Genome sequencing and assembly.</title>
        <authorList>
            <person name="Park H."/>
        </authorList>
    </citation>
    <scope>NUCLEOTIDE SEQUENCE [LARGE SCALE GENOMIC DNA]</scope>
    <source>
        <strain evidence="2">DM0001</strain>
        <tissue evidence="2">Muscle</tissue>
    </source>
</reference>